<accession>S4P6J2</accession>
<dbReference type="AlphaFoldDB" id="S4P6J2"/>
<evidence type="ECO:0000313" key="1">
    <source>
        <dbReference type="EMBL" id="JAA87546.1"/>
    </source>
</evidence>
<dbReference type="EMBL" id="GAIX01005014">
    <property type="protein sequence ID" value="JAA87546.1"/>
    <property type="molecule type" value="Transcribed_RNA"/>
</dbReference>
<reference evidence="1" key="1">
    <citation type="journal article" date="2013" name="BMC Genomics">
        <title>Unscrambling butterfly oogenesis.</title>
        <authorList>
            <person name="Carter J.M."/>
            <person name="Baker S.C."/>
            <person name="Pink R."/>
            <person name="Carter D.R."/>
            <person name="Collins A."/>
            <person name="Tomlin J."/>
            <person name="Gibbs M."/>
            <person name="Breuker C.J."/>
        </authorList>
    </citation>
    <scope>NUCLEOTIDE SEQUENCE</scope>
    <source>
        <tissue evidence="1">Ovary</tissue>
    </source>
</reference>
<proteinExistence type="predicted"/>
<name>S4P6J2_9NEOP</name>
<organism evidence="1">
    <name type="scientific">Pararge aegeria</name>
    <name type="common">speckled wood butterfly</name>
    <dbReference type="NCBI Taxonomy" id="116150"/>
    <lineage>
        <taxon>Eukaryota</taxon>
        <taxon>Metazoa</taxon>
        <taxon>Ecdysozoa</taxon>
        <taxon>Arthropoda</taxon>
        <taxon>Hexapoda</taxon>
        <taxon>Insecta</taxon>
        <taxon>Pterygota</taxon>
        <taxon>Neoptera</taxon>
        <taxon>Endopterygota</taxon>
        <taxon>Lepidoptera</taxon>
        <taxon>Glossata</taxon>
        <taxon>Ditrysia</taxon>
        <taxon>Papilionoidea</taxon>
        <taxon>Nymphalidae</taxon>
        <taxon>Satyrinae</taxon>
        <taxon>Satyrini</taxon>
        <taxon>Parargina</taxon>
        <taxon>Pararge</taxon>
    </lineage>
</organism>
<reference evidence="1" key="2">
    <citation type="submission" date="2013-05" db="EMBL/GenBank/DDBJ databases">
        <authorList>
            <person name="Carter J.-M."/>
            <person name="Baker S.C."/>
            <person name="Pink R."/>
            <person name="Carter D.R.F."/>
            <person name="Collins A."/>
            <person name="Tomlin J."/>
            <person name="Gibbs M."/>
            <person name="Breuker C.J."/>
        </authorList>
    </citation>
    <scope>NUCLEOTIDE SEQUENCE</scope>
    <source>
        <tissue evidence="1">Ovary</tissue>
    </source>
</reference>
<sequence length="82" mass="9627">MRLSRCINQKVSYNAPILPVSVKRRGFTKLYHISKTFGHSQSTRRFQVSKYLNNRVKFIRIIRIQAQSHNTSGRAFGRTFVK</sequence>
<protein>
    <submittedName>
        <fullName evidence="1">Uncharacterized protein</fullName>
    </submittedName>
</protein>